<proteinExistence type="predicted"/>
<name>A0A251K6S7_MANES</name>
<evidence type="ECO:0000313" key="1">
    <source>
        <dbReference type="EMBL" id="OAY41501.1"/>
    </source>
</evidence>
<dbReference type="EMBL" id="CM004395">
    <property type="protein sequence ID" value="OAY41501.1"/>
    <property type="molecule type" value="Genomic_DNA"/>
</dbReference>
<sequence length="80" mass="8842">MEKWEKRYGSVVDGCDMSTKMGKPRLRKTSPKIAKSCNNHQLLVKTVILSVMVLASLVSSRLPECLEVEGHRGASSIVNI</sequence>
<dbReference type="EMBL" id="CM004395">
    <property type="protein sequence ID" value="OAY41500.1"/>
    <property type="molecule type" value="Genomic_DNA"/>
</dbReference>
<reference evidence="1" key="1">
    <citation type="submission" date="2016-02" db="EMBL/GenBank/DDBJ databases">
        <title>WGS assembly of Manihot esculenta.</title>
        <authorList>
            <person name="Bredeson J.V."/>
            <person name="Prochnik S.E."/>
            <person name="Lyons J.B."/>
            <person name="Schmutz J."/>
            <person name="Grimwood J."/>
            <person name="Vrebalov J."/>
            <person name="Bart R.S."/>
            <person name="Amuge T."/>
            <person name="Ferguson M.E."/>
            <person name="Green R."/>
            <person name="Putnam N."/>
            <person name="Stites J."/>
            <person name="Rounsley S."/>
            <person name="Rokhsar D.S."/>
        </authorList>
    </citation>
    <scope>NUCLEOTIDE SEQUENCE [LARGE SCALE GENOMIC DNA]</scope>
    <source>
        <tissue evidence="1">Leaf</tissue>
    </source>
</reference>
<dbReference type="AlphaFoldDB" id="A0A251K6S7"/>
<accession>A0A251K6S7</accession>
<gene>
    <name evidence="1" type="ORF">MANES_09G107000</name>
</gene>
<organism evidence="1">
    <name type="scientific">Manihot esculenta</name>
    <name type="common">Cassava</name>
    <name type="synonym">Jatropha manihot</name>
    <dbReference type="NCBI Taxonomy" id="3983"/>
    <lineage>
        <taxon>Eukaryota</taxon>
        <taxon>Viridiplantae</taxon>
        <taxon>Streptophyta</taxon>
        <taxon>Embryophyta</taxon>
        <taxon>Tracheophyta</taxon>
        <taxon>Spermatophyta</taxon>
        <taxon>Magnoliopsida</taxon>
        <taxon>eudicotyledons</taxon>
        <taxon>Gunneridae</taxon>
        <taxon>Pentapetalae</taxon>
        <taxon>rosids</taxon>
        <taxon>fabids</taxon>
        <taxon>Malpighiales</taxon>
        <taxon>Euphorbiaceae</taxon>
        <taxon>Crotonoideae</taxon>
        <taxon>Manihoteae</taxon>
        <taxon>Manihot</taxon>
    </lineage>
</organism>
<protein>
    <submittedName>
        <fullName evidence="1">Uncharacterized protein</fullName>
    </submittedName>
</protein>